<gene>
    <name evidence="3" type="primary">pchB</name>
    <name evidence="3" type="ORF">SDC9_204833</name>
</gene>
<proteinExistence type="predicted"/>
<dbReference type="GO" id="GO:0009697">
    <property type="term" value="P:salicylic acid biosynthetic process"/>
    <property type="evidence" value="ECO:0007669"/>
    <property type="project" value="TreeGrafter"/>
</dbReference>
<dbReference type="InterPro" id="IPR036263">
    <property type="entry name" value="Chorismate_II_sf"/>
</dbReference>
<reference evidence="3" key="1">
    <citation type="submission" date="2019-08" db="EMBL/GenBank/DDBJ databases">
        <authorList>
            <person name="Kucharzyk K."/>
            <person name="Murdoch R.W."/>
            <person name="Higgins S."/>
            <person name="Loffler F."/>
        </authorList>
    </citation>
    <scope>NUCLEOTIDE SEQUENCE</scope>
</reference>
<dbReference type="GO" id="GO:0046417">
    <property type="term" value="P:chorismate metabolic process"/>
    <property type="evidence" value="ECO:0007669"/>
    <property type="project" value="InterPro"/>
</dbReference>
<dbReference type="AlphaFoldDB" id="A0A645J350"/>
<evidence type="ECO:0000259" key="2">
    <source>
        <dbReference type="PROSITE" id="PS51168"/>
    </source>
</evidence>
<dbReference type="GO" id="GO:0004106">
    <property type="term" value="F:chorismate mutase activity"/>
    <property type="evidence" value="ECO:0007669"/>
    <property type="project" value="InterPro"/>
</dbReference>
<keyword evidence="3" id="KW-0670">Pyruvate</keyword>
<dbReference type="PROSITE" id="PS51168">
    <property type="entry name" value="CHORISMATE_MUT_2"/>
    <property type="match status" value="1"/>
</dbReference>
<accession>A0A645J350</accession>
<organism evidence="3">
    <name type="scientific">bioreactor metagenome</name>
    <dbReference type="NCBI Taxonomy" id="1076179"/>
    <lineage>
        <taxon>unclassified sequences</taxon>
        <taxon>metagenomes</taxon>
        <taxon>ecological metagenomes</taxon>
    </lineage>
</organism>
<dbReference type="InterPro" id="IPR002701">
    <property type="entry name" value="CM_II_prokaryot"/>
</dbReference>
<dbReference type="Pfam" id="PF01817">
    <property type="entry name" value="CM_2"/>
    <property type="match status" value="1"/>
</dbReference>
<dbReference type="SMART" id="SM00830">
    <property type="entry name" value="CM_2"/>
    <property type="match status" value="1"/>
</dbReference>
<keyword evidence="1" id="KW-0413">Isomerase</keyword>
<feature type="domain" description="Chorismate mutase" evidence="2">
    <location>
        <begin position="1"/>
        <end position="91"/>
    </location>
</feature>
<evidence type="ECO:0000256" key="1">
    <source>
        <dbReference type="ARBA" id="ARBA00023235"/>
    </source>
</evidence>
<dbReference type="GO" id="GO:0043904">
    <property type="term" value="F:isochorismate pyruvate lyase activity"/>
    <property type="evidence" value="ECO:0007669"/>
    <property type="project" value="UniProtKB-EC"/>
</dbReference>
<dbReference type="PANTHER" id="PTHR38041">
    <property type="entry name" value="CHORISMATE MUTASE"/>
    <property type="match status" value="1"/>
</dbReference>
<dbReference type="Gene3D" id="1.20.59.10">
    <property type="entry name" value="Chorismate mutase"/>
    <property type="match status" value="1"/>
</dbReference>
<keyword evidence="3" id="KW-0456">Lyase</keyword>
<dbReference type="EMBL" id="VSSQ01128314">
    <property type="protein sequence ID" value="MPN57139.1"/>
    <property type="molecule type" value="Genomic_DNA"/>
</dbReference>
<dbReference type="InterPro" id="IPR051331">
    <property type="entry name" value="Chorismate_mutase-related"/>
</dbReference>
<dbReference type="InterPro" id="IPR036979">
    <property type="entry name" value="CM_dom_sf"/>
</dbReference>
<dbReference type="EC" id="4.2.99.21" evidence="3"/>
<sequence>MAKCKNLGEVRENIDRLDRRIMPLLAERATYVEQAAGFKPTKAAVVDAARIDEIVLKVRHMAIEEGMCPDLAENIYRSMIEAYIIHEAKVYRKIHSEE</sequence>
<protein>
    <submittedName>
        <fullName evidence="3">Isochorismate pyruvate lyase</fullName>
        <ecNumber evidence="3">4.2.99.21</ecNumber>
    </submittedName>
</protein>
<comment type="caution">
    <text evidence="3">The sequence shown here is derived from an EMBL/GenBank/DDBJ whole genome shotgun (WGS) entry which is preliminary data.</text>
</comment>
<name>A0A645J350_9ZZZZ</name>
<dbReference type="SUPFAM" id="SSF48600">
    <property type="entry name" value="Chorismate mutase II"/>
    <property type="match status" value="1"/>
</dbReference>
<dbReference type="PANTHER" id="PTHR38041:SF1">
    <property type="entry name" value="CHORISMATE MUTASE"/>
    <property type="match status" value="1"/>
</dbReference>
<evidence type="ECO:0000313" key="3">
    <source>
        <dbReference type="EMBL" id="MPN57139.1"/>
    </source>
</evidence>